<protein>
    <submittedName>
        <fullName evidence="2">Uncharacterized protein</fullName>
    </submittedName>
</protein>
<proteinExistence type="predicted"/>
<evidence type="ECO:0000256" key="1">
    <source>
        <dbReference type="SAM" id="MobiDB-lite"/>
    </source>
</evidence>
<dbReference type="Proteomes" id="UP000489600">
    <property type="component" value="Unassembled WGS sequence"/>
</dbReference>
<name>A0A565BAI2_9BRAS</name>
<comment type="caution">
    <text evidence="2">The sequence shown here is derived from an EMBL/GenBank/DDBJ whole genome shotgun (WGS) entry which is preliminary data.</text>
</comment>
<organism evidence="2 3">
    <name type="scientific">Arabis nemorensis</name>
    <dbReference type="NCBI Taxonomy" id="586526"/>
    <lineage>
        <taxon>Eukaryota</taxon>
        <taxon>Viridiplantae</taxon>
        <taxon>Streptophyta</taxon>
        <taxon>Embryophyta</taxon>
        <taxon>Tracheophyta</taxon>
        <taxon>Spermatophyta</taxon>
        <taxon>Magnoliopsida</taxon>
        <taxon>eudicotyledons</taxon>
        <taxon>Gunneridae</taxon>
        <taxon>Pentapetalae</taxon>
        <taxon>rosids</taxon>
        <taxon>malvids</taxon>
        <taxon>Brassicales</taxon>
        <taxon>Brassicaceae</taxon>
        <taxon>Arabideae</taxon>
        <taxon>Arabis</taxon>
    </lineage>
</organism>
<evidence type="ECO:0000313" key="3">
    <source>
        <dbReference type="Proteomes" id="UP000489600"/>
    </source>
</evidence>
<gene>
    <name evidence="2" type="ORF">ANE_LOCUS8839</name>
</gene>
<keyword evidence="3" id="KW-1185">Reference proteome</keyword>
<accession>A0A565BAI2</accession>
<dbReference type="AlphaFoldDB" id="A0A565BAI2"/>
<reference evidence="2" key="1">
    <citation type="submission" date="2019-07" db="EMBL/GenBank/DDBJ databases">
        <authorList>
            <person name="Dittberner H."/>
        </authorList>
    </citation>
    <scope>NUCLEOTIDE SEQUENCE [LARGE SCALE GENOMIC DNA]</scope>
</reference>
<feature type="region of interest" description="Disordered" evidence="1">
    <location>
        <begin position="79"/>
        <end position="102"/>
    </location>
</feature>
<dbReference type="EMBL" id="CABITT030000003">
    <property type="protein sequence ID" value="VVA98394.1"/>
    <property type="molecule type" value="Genomic_DNA"/>
</dbReference>
<sequence>MKVCVASDETAPSQSGPKLISGQAVEIPSSVSVQSTGNDQSIVLPTVLATSSEVDLAASGVQGLNLPPSKADVNAQALVSPHRTKVDEVANTSPTGPRTVKP</sequence>
<evidence type="ECO:0000313" key="2">
    <source>
        <dbReference type="EMBL" id="VVA98394.1"/>
    </source>
</evidence>